<dbReference type="Proteomes" id="UP000277766">
    <property type="component" value="Unassembled WGS sequence"/>
</dbReference>
<keyword evidence="5" id="KW-1185">Reference proteome</keyword>
<feature type="signal peptide" evidence="3">
    <location>
        <begin position="1"/>
        <end position="23"/>
    </location>
</feature>
<evidence type="ECO:0000313" key="4">
    <source>
        <dbReference type="EMBL" id="RTR30850.1"/>
    </source>
</evidence>
<feature type="transmembrane region" description="Helical" evidence="2">
    <location>
        <begin position="33"/>
        <end position="52"/>
    </location>
</feature>
<evidence type="ECO:0000256" key="3">
    <source>
        <dbReference type="SAM" id="SignalP"/>
    </source>
</evidence>
<gene>
    <name evidence="4" type="ORF">EJ104_00950</name>
</gene>
<comment type="caution">
    <text evidence="4">The sequence shown here is derived from an EMBL/GenBank/DDBJ whole genome shotgun (WGS) entry which is preliminary data.</text>
</comment>
<feature type="compositionally biased region" description="Basic and acidic residues" evidence="1">
    <location>
        <begin position="145"/>
        <end position="154"/>
    </location>
</feature>
<protein>
    <submittedName>
        <fullName evidence="4">Uncharacterized protein</fullName>
    </submittedName>
</protein>
<dbReference type="AlphaFoldDB" id="A0A431W646"/>
<dbReference type="EMBL" id="RXPE01000001">
    <property type="protein sequence ID" value="RTR30850.1"/>
    <property type="molecule type" value="Genomic_DNA"/>
</dbReference>
<feature type="compositionally biased region" description="Basic and acidic residues" evidence="1">
    <location>
        <begin position="102"/>
        <end position="112"/>
    </location>
</feature>
<name>A0A431W646_9DEIO</name>
<keyword evidence="3" id="KW-0732">Signal</keyword>
<feature type="region of interest" description="Disordered" evidence="1">
    <location>
        <begin position="67"/>
        <end position="170"/>
    </location>
</feature>
<organism evidence="4 5">
    <name type="scientific">Deinococcus radiophilus</name>
    <dbReference type="NCBI Taxonomy" id="32062"/>
    <lineage>
        <taxon>Bacteria</taxon>
        <taxon>Thermotogati</taxon>
        <taxon>Deinococcota</taxon>
        <taxon>Deinococci</taxon>
        <taxon>Deinococcales</taxon>
        <taxon>Deinococcaceae</taxon>
        <taxon>Deinococcus</taxon>
    </lineage>
</organism>
<keyword evidence="2" id="KW-0472">Membrane</keyword>
<evidence type="ECO:0000256" key="2">
    <source>
        <dbReference type="SAM" id="Phobius"/>
    </source>
</evidence>
<sequence>MLDRLPSLIIAASLLAFFSAASAAPGSETVITTSGQGFPWGLFGFLGLMGLARGRRPGRVIVVAPPAPDDMEAAEQMPEVWTSTETAPDTWAEQEEDEGPHDDDTATHRDAADMQSVSRAAEPPPEPWDWDKPAKQSQPLPDDPDAVRPSERFARRAPGAPDLSRPPGRR</sequence>
<reference evidence="4 5" key="1">
    <citation type="submission" date="2018-12" db="EMBL/GenBank/DDBJ databases">
        <title>Deinococcus radiophilus ATCC 27603 genome sequencing and assembly.</title>
        <authorList>
            <person name="Maclea K.S."/>
            <person name="Maynard C.R."/>
        </authorList>
    </citation>
    <scope>NUCLEOTIDE SEQUENCE [LARGE SCALE GENOMIC DNA]</scope>
    <source>
        <strain evidence="4 5">ATCC 27603</strain>
    </source>
</reference>
<feature type="chain" id="PRO_5019418143" evidence="3">
    <location>
        <begin position="24"/>
        <end position="170"/>
    </location>
</feature>
<dbReference type="RefSeq" id="WP_126350878.1">
    <property type="nucleotide sequence ID" value="NZ_JBHSVX010000001.1"/>
</dbReference>
<evidence type="ECO:0000256" key="1">
    <source>
        <dbReference type="SAM" id="MobiDB-lite"/>
    </source>
</evidence>
<proteinExistence type="predicted"/>
<keyword evidence="2" id="KW-0812">Transmembrane</keyword>
<evidence type="ECO:0000313" key="5">
    <source>
        <dbReference type="Proteomes" id="UP000277766"/>
    </source>
</evidence>
<accession>A0A431W646</accession>
<feature type="compositionally biased region" description="Acidic residues" evidence="1">
    <location>
        <begin position="92"/>
        <end position="101"/>
    </location>
</feature>
<keyword evidence="2" id="KW-1133">Transmembrane helix</keyword>